<dbReference type="Pfam" id="PF00704">
    <property type="entry name" value="Glyco_hydro_18"/>
    <property type="match status" value="1"/>
</dbReference>
<feature type="domain" description="GH18" evidence="10">
    <location>
        <begin position="41"/>
        <end position="414"/>
    </location>
</feature>
<keyword evidence="3" id="KW-0146">Chitin degradation</keyword>
<proteinExistence type="inferred from homology"/>
<dbReference type="InterPro" id="IPR001223">
    <property type="entry name" value="Glyco_hydro18_cat"/>
</dbReference>
<keyword evidence="9" id="KW-0732">Signal</keyword>
<name>A0A9P6L8L9_9AGAM</name>
<keyword evidence="5 7" id="KW-0326">Glycosidase</keyword>
<dbReference type="PROSITE" id="PS01095">
    <property type="entry name" value="GH18_1"/>
    <property type="match status" value="1"/>
</dbReference>
<dbReference type="InterPro" id="IPR017853">
    <property type="entry name" value="GH"/>
</dbReference>
<evidence type="ECO:0000256" key="5">
    <source>
        <dbReference type="ARBA" id="ARBA00023295"/>
    </source>
</evidence>
<accession>A0A9P6L8L9</accession>
<dbReference type="GO" id="GO:0005576">
    <property type="term" value="C:extracellular region"/>
    <property type="evidence" value="ECO:0007669"/>
    <property type="project" value="TreeGrafter"/>
</dbReference>
<dbReference type="InterPro" id="IPR001579">
    <property type="entry name" value="Glyco_hydro_18_chit_AS"/>
</dbReference>
<comment type="similarity">
    <text evidence="8">Belongs to the glycosyl hydrolase 18 family.</text>
</comment>
<dbReference type="PROSITE" id="PS51910">
    <property type="entry name" value="GH18_2"/>
    <property type="match status" value="1"/>
</dbReference>
<evidence type="ECO:0000259" key="10">
    <source>
        <dbReference type="PROSITE" id="PS51910"/>
    </source>
</evidence>
<keyword evidence="6" id="KW-0624">Polysaccharide degradation</keyword>
<dbReference type="PANTHER" id="PTHR11177:SF392">
    <property type="entry name" value="HAP41P"/>
    <property type="match status" value="1"/>
</dbReference>
<evidence type="ECO:0000256" key="2">
    <source>
        <dbReference type="ARBA" id="ARBA00022801"/>
    </source>
</evidence>
<keyword evidence="2 7" id="KW-0378">Hydrolase</keyword>
<organism evidence="11 12">
    <name type="scientific">Thelephora terrestris</name>
    <dbReference type="NCBI Taxonomy" id="56493"/>
    <lineage>
        <taxon>Eukaryota</taxon>
        <taxon>Fungi</taxon>
        <taxon>Dikarya</taxon>
        <taxon>Basidiomycota</taxon>
        <taxon>Agaricomycotina</taxon>
        <taxon>Agaricomycetes</taxon>
        <taxon>Thelephorales</taxon>
        <taxon>Thelephoraceae</taxon>
        <taxon>Thelephora</taxon>
    </lineage>
</organism>
<comment type="caution">
    <text evidence="11">The sequence shown here is derived from an EMBL/GenBank/DDBJ whole genome shotgun (WGS) entry which is preliminary data.</text>
</comment>
<sequence length="417" mass="43869">MLASVLLSALAASLVTAAPSALEVSSSALLTVANGSTSTPFISAAWYPGWGATNTSLSSLNWEKYSLLYWAFAVTTSDPSKLDLSASGPSYISSFVQQAHNHGTMASITVGGWTGSTFFSSAVTPQNRTMFVQAVVDVVNQYGFDGVDFDWEYPAASGIGCNLMSSSDTQNFLAFLQQLRQDPTGKNLYISAAVSPTTFVGSDGTPMTNLSDFAAVLDHINIMNYDINGQWTTSGVGPNAPLADSCSTLQTGSATDAVKAWMAAGIPANQIVLGVPSYGHSFNVTSANALDTSGNLVNHPPFTKAPLTTTLDQCGNAEPTVDTIEFAVMISQGFLNSDGTPANGMTYQFDNCSQTPFIYNPTTQLMVSYDDPQSFTAKGQFIASNDLLGFAMWDATGDYMDLLVDAISTGAGVTSDC</sequence>
<protein>
    <submittedName>
        <fullName evidence="11">Endochitinase</fullName>
    </submittedName>
</protein>
<evidence type="ECO:0000256" key="9">
    <source>
        <dbReference type="SAM" id="SignalP"/>
    </source>
</evidence>
<evidence type="ECO:0000256" key="1">
    <source>
        <dbReference type="ARBA" id="ARBA00000822"/>
    </source>
</evidence>
<dbReference type="GO" id="GO:0008061">
    <property type="term" value="F:chitin binding"/>
    <property type="evidence" value="ECO:0007669"/>
    <property type="project" value="InterPro"/>
</dbReference>
<evidence type="ECO:0000256" key="8">
    <source>
        <dbReference type="RuleBase" id="RU004453"/>
    </source>
</evidence>
<dbReference type="InterPro" id="IPR050314">
    <property type="entry name" value="Glycosyl_Hydrlase_18"/>
</dbReference>
<feature type="chain" id="PRO_5040185357" evidence="9">
    <location>
        <begin position="18"/>
        <end position="417"/>
    </location>
</feature>
<gene>
    <name evidence="11" type="ORF">BJ322DRAFT_610025</name>
</gene>
<dbReference type="GO" id="GO:0006032">
    <property type="term" value="P:chitin catabolic process"/>
    <property type="evidence" value="ECO:0007669"/>
    <property type="project" value="UniProtKB-KW"/>
</dbReference>
<dbReference type="SMART" id="SM00636">
    <property type="entry name" value="Glyco_18"/>
    <property type="match status" value="1"/>
</dbReference>
<dbReference type="SUPFAM" id="SSF51445">
    <property type="entry name" value="(Trans)glycosidases"/>
    <property type="match status" value="1"/>
</dbReference>
<evidence type="ECO:0000256" key="6">
    <source>
        <dbReference type="ARBA" id="ARBA00023326"/>
    </source>
</evidence>
<keyword evidence="4" id="KW-0119">Carbohydrate metabolism</keyword>
<evidence type="ECO:0000313" key="11">
    <source>
        <dbReference type="EMBL" id="KAF9788164.1"/>
    </source>
</evidence>
<dbReference type="OrthoDB" id="73875at2759"/>
<evidence type="ECO:0000256" key="4">
    <source>
        <dbReference type="ARBA" id="ARBA00023277"/>
    </source>
</evidence>
<evidence type="ECO:0000256" key="3">
    <source>
        <dbReference type="ARBA" id="ARBA00023024"/>
    </source>
</evidence>
<dbReference type="Proteomes" id="UP000736335">
    <property type="component" value="Unassembled WGS sequence"/>
</dbReference>
<reference evidence="11" key="1">
    <citation type="journal article" date="2020" name="Nat. Commun.">
        <title>Large-scale genome sequencing of mycorrhizal fungi provides insights into the early evolution of symbiotic traits.</title>
        <authorList>
            <person name="Miyauchi S."/>
            <person name="Kiss E."/>
            <person name="Kuo A."/>
            <person name="Drula E."/>
            <person name="Kohler A."/>
            <person name="Sanchez-Garcia M."/>
            <person name="Morin E."/>
            <person name="Andreopoulos B."/>
            <person name="Barry K.W."/>
            <person name="Bonito G."/>
            <person name="Buee M."/>
            <person name="Carver A."/>
            <person name="Chen C."/>
            <person name="Cichocki N."/>
            <person name="Clum A."/>
            <person name="Culley D."/>
            <person name="Crous P.W."/>
            <person name="Fauchery L."/>
            <person name="Girlanda M."/>
            <person name="Hayes R.D."/>
            <person name="Keri Z."/>
            <person name="LaButti K."/>
            <person name="Lipzen A."/>
            <person name="Lombard V."/>
            <person name="Magnuson J."/>
            <person name="Maillard F."/>
            <person name="Murat C."/>
            <person name="Nolan M."/>
            <person name="Ohm R.A."/>
            <person name="Pangilinan J."/>
            <person name="Pereira M.F."/>
            <person name="Perotto S."/>
            <person name="Peter M."/>
            <person name="Pfister S."/>
            <person name="Riley R."/>
            <person name="Sitrit Y."/>
            <person name="Stielow J.B."/>
            <person name="Szollosi G."/>
            <person name="Zifcakova L."/>
            <person name="Stursova M."/>
            <person name="Spatafora J.W."/>
            <person name="Tedersoo L."/>
            <person name="Vaario L.M."/>
            <person name="Yamada A."/>
            <person name="Yan M."/>
            <person name="Wang P."/>
            <person name="Xu J."/>
            <person name="Bruns T."/>
            <person name="Baldrian P."/>
            <person name="Vilgalys R."/>
            <person name="Dunand C."/>
            <person name="Henrissat B."/>
            <person name="Grigoriev I.V."/>
            <person name="Hibbett D."/>
            <person name="Nagy L.G."/>
            <person name="Martin F.M."/>
        </authorList>
    </citation>
    <scope>NUCLEOTIDE SEQUENCE</scope>
    <source>
        <strain evidence="11">UH-Tt-Lm1</strain>
    </source>
</reference>
<evidence type="ECO:0000313" key="12">
    <source>
        <dbReference type="Proteomes" id="UP000736335"/>
    </source>
</evidence>
<comment type="catalytic activity">
    <reaction evidence="1">
        <text>Random endo-hydrolysis of N-acetyl-beta-D-glucosaminide (1-&gt;4)-beta-linkages in chitin and chitodextrins.</text>
        <dbReference type="EC" id="3.2.1.14"/>
    </reaction>
</comment>
<reference evidence="11" key="2">
    <citation type="submission" date="2020-11" db="EMBL/GenBank/DDBJ databases">
        <authorList>
            <consortium name="DOE Joint Genome Institute"/>
            <person name="Kuo A."/>
            <person name="Miyauchi S."/>
            <person name="Kiss E."/>
            <person name="Drula E."/>
            <person name="Kohler A."/>
            <person name="Sanchez-Garcia M."/>
            <person name="Andreopoulos B."/>
            <person name="Barry K.W."/>
            <person name="Bonito G."/>
            <person name="Buee M."/>
            <person name="Carver A."/>
            <person name="Chen C."/>
            <person name="Cichocki N."/>
            <person name="Clum A."/>
            <person name="Culley D."/>
            <person name="Crous P.W."/>
            <person name="Fauchery L."/>
            <person name="Girlanda M."/>
            <person name="Hayes R."/>
            <person name="Keri Z."/>
            <person name="Labutti K."/>
            <person name="Lipzen A."/>
            <person name="Lombard V."/>
            <person name="Magnuson J."/>
            <person name="Maillard F."/>
            <person name="Morin E."/>
            <person name="Murat C."/>
            <person name="Nolan M."/>
            <person name="Ohm R."/>
            <person name="Pangilinan J."/>
            <person name="Pereira M."/>
            <person name="Perotto S."/>
            <person name="Peter M."/>
            <person name="Riley R."/>
            <person name="Sitrit Y."/>
            <person name="Stielow B."/>
            <person name="Szollosi G."/>
            <person name="Zifcakova L."/>
            <person name="Stursova M."/>
            <person name="Spatafora J.W."/>
            <person name="Tedersoo L."/>
            <person name="Vaario L.-M."/>
            <person name="Yamada A."/>
            <person name="Yan M."/>
            <person name="Wang P."/>
            <person name="Xu J."/>
            <person name="Bruns T."/>
            <person name="Baldrian P."/>
            <person name="Vilgalys R."/>
            <person name="Henrissat B."/>
            <person name="Grigoriev I.V."/>
            <person name="Hibbett D."/>
            <person name="Nagy L.G."/>
            <person name="Martin F.M."/>
        </authorList>
    </citation>
    <scope>NUCLEOTIDE SEQUENCE</scope>
    <source>
        <strain evidence="11">UH-Tt-Lm1</strain>
    </source>
</reference>
<dbReference type="GO" id="GO:0000272">
    <property type="term" value="P:polysaccharide catabolic process"/>
    <property type="evidence" value="ECO:0007669"/>
    <property type="project" value="UniProtKB-KW"/>
</dbReference>
<keyword evidence="12" id="KW-1185">Reference proteome</keyword>
<dbReference type="EMBL" id="WIUZ02000004">
    <property type="protein sequence ID" value="KAF9788164.1"/>
    <property type="molecule type" value="Genomic_DNA"/>
</dbReference>
<feature type="signal peptide" evidence="9">
    <location>
        <begin position="1"/>
        <end position="17"/>
    </location>
</feature>
<dbReference type="SUPFAM" id="SSF54556">
    <property type="entry name" value="Chitinase insertion domain"/>
    <property type="match status" value="1"/>
</dbReference>
<dbReference type="AlphaFoldDB" id="A0A9P6L8L9"/>
<dbReference type="InterPro" id="IPR011583">
    <property type="entry name" value="Chitinase_II/V-like_cat"/>
</dbReference>
<evidence type="ECO:0000256" key="7">
    <source>
        <dbReference type="RuleBase" id="RU000489"/>
    </source>
</evidence>
<dbReference type="PANTHER" id="PTHR11177">
    <property type="entry name" value="CHITINASE"/>
    <property type="match status" value="1"/>
</dbReference>
<dbReference type="InterPro" id="IPR029070">
    <property type="entry name" value="Chitinase_insertion_sf"/>
</dbReference>
<dbReference type="Gene3D" id="3.20.20.80">
    <property type="entry name" value="Glycosidases"/>
    <property type="match status" value="2"/>
</dbReference>
<dbReference type="GO" id="GO:0008843">
    <property type="term" value="F:endochitinase activity"/>
    <property type="evidence" value="ECO:0007669"/>
    <property type="project" value="UniProtKB-EC"/>
</dbReference>